<feature type="chain" id="PRO_5032723365" description="Prolin-rich transmembrane protein" evidence="2">
    <location>
        <begin position="29"/>
        <end position="432"/>
    </location>
</feature>
<evidence type="ECO:0000313" key="3">
    <source>
        <dbReference type="EMBL" id="MBB5282866.1"/>
    </source>
</evidence>
<accession>A0A840TFG7</accession>
<keyword evidence="4" id="KW-1185">Reference proteome</keyword>
<dbReference type="Proteomes" id="UP000557307">
    <property type="component" value="Unassembled WGS sequence"/>
</dbReference>
<feature type="compositionally biased region" description="Low complexity" evidence="1">
    <location>
        <begin position="416"/>
        <end position="432"/>
    </location>
</feature>
<feature type="compositionally biased region" description="Polar residues" evidence="1">
    <location>
        <begin position="391"/>
        <end position="412"/>
    </location>
</feature>
<sequence length="432" mass="49221">MKTTRRLRIFSLLAFLVVAGGLSPNASAQPGLSVSFQTFYNDLAPYGRWSSHPQYGSVWSPYVEEDFQPYATNGRWIATEYGNTWESYYPWGWAPFHYGRWFFDDYNGWTWVPDYEWGPAWVNWRSGGDYYGWAPLLPGFHVNIAVNIPYNYWVFVPRNYIYRPRIFSYCVPRARVVNIYNRTTIINNYYRNDNRVYASGPSRYEVERHTRSKVPVYQASEVTSRSNRTYAAEQNNSRVYRADDSGRDRALSRQDRTPATSGRSSNSNQGRYSTEADRGTYQEPARGRETYNEPGRSRSNSSVGTPAPERVYSTPDRSTRPQPAYEAPARSSSPSRTERSPAERSPAERSPRSAPQPSRSMEQPSSRQTAPRQSSMPQSSPRENSSRSRVESTAPSSRSNSQAAPASRSTRQAPAERSSSSSESSRSSRGPR</sequence>
<evidence type="ECO:0008006" key="5">
    <source>
        <dbReference type="Google" id="ProtNLM"/>
    </source>
</evidence>
<keyword evidence="2" id="KW-0732">Signal</keyword>
<proteinExistence type="predicted"/>
<feature type="compositionally biased region" description="Polar residues" evidence="1">
    <location>
        <begin position="257"/>
        <end position="272"/>
    </location>
</feature>
<evidence type="ECO:0000256" key="2">
    <source>
        <dbReference type="SAM" id="SignalP"/>
    </source>
</evidence>
<comment type="caution">
    <text evidence="3">The sequence shown here is derived from an EMBL/GenBank/DDBJ whole genome shotgun (WGS) entry which is preliminary data.</text>
</comment>
<name>A0A840TFG7_9BACT</name>
<dbReference type="RefSeq" id="WP_184171650.1">
    <property type="nucleotide sequence ID" value="NZ_JACHGF010000001.1"/>
</dbReference>
<feature type="compositionally biased region" description="Polar residues" evidence="1">
    <location>
        <begin position="361"/>
        <end position="370"/>
    </location>
</feature>
<dbReference type="AlphaFoldDB" id="A0A840TFG7"/>
<feature type="compositionally biased region" description="Basic and acidic residues" evidence="1">
    <location>
        <begin position="336"/>
        <end position="351"/>
    </location>
</feature>
<dbReference type="Pfam" id="PF20245">
    <property type="entry name" value="DUF6600"/>
    <property type="match status" value="1"/>
</dbReference>
<evidence type="ECO:0000313" key="4">
    <source>
        <dbReference type="Proteomes" id="UP000557307"/>
    </source>
</evidence>
<evidence type="ECO:0000256" key="1">
    <source>
        <dbReference type="SAM" id="MobiDB-lite"/>
    </source>
</evidence>
<reference evidence="3 4" key="1">
    <citation type="submission" date="2020-08" db="EMBL/GenBank/DDBJ databases">
        <title>Genomic Encyclopedia of Type Strains, Phase IV (KMG-IV): sequencing the most valuable type-strain genomes for metagenomic binning, comparative biology and taxonomic classification.</title>
        <authorList>
            <person name="Goeker M."/>
        </authorList>
    </citation>
    <scope>NUCLEOTIDE SEQUENCE [LARGE SCALE GENOMIC DNA]</scope>
    <source>
        <strain evidence="3 4">DSM 105074</strain>
    </source>
</reference>
<protein>
    <recommendedName>
        <fullName evidence="5">Prolin-rich transmembrane protein</fullName>
    </recommendedName>
</protein>
<dbReference type="EMBL" id="JACHGF010000001">
    <property type="protein sequence ID" value="MBB5282866.1"/>
    <property type="molecule type" value="Genomic_DNA"/>
</dbReference>
<gene>
    <name evidence="3" type="ORF">HNQ92_000987</name>
</gene>
<feature type="compositionally biased region" description="Basic and acidic residues" evidence="1">
    <location>
        <begin position="240"/>
        <end position="256"/>
    </location>
</feature>
<feature type="compositionally biased region" description="Low complexity" evidence="1">
    <location>
        <begin position="326"/>
        <end position="335"/>
    </location>
</feature>
<organism evidence="3 4">
    <name type="scientific">Rhabdobacter roseus</name>
    <dbReference type="NCBI Taxonomy" id="1655419"/>
    <lineage>
        <taxon>Bacteria</taxon>
        <taxon>Pseudomonadati</taxon>
        <taxon>Bacteroidota</taxon>
        <taxon>Cytophagia</taxon>
        <taxon>Cytophagales</taxon>
        <taxon>Cytophagaceae</taxon>
        <taxon>Rhabdobacter</taxon>
    </lineage>
</organism>
<feature type="compositionally biased region" description="Basic and acidic residues" evidence="1">
    <location>
        <begin position="274"/>
        <end position="291"/>
    </location>
</feature>
<feature type="signal peptide" evidence="2">
    <location>
        <begin position="1"/>
        <end position="28"/>
    </location>
</feature>
<feature type="compositionally biased region" description="Polar residues" evidence="1">
    <location>
        <begin position="220"/>
        <end position="238"/>
    </location>
</feature>
<feature type="compositionally biased region" description="Low complexity" evidence="1">
    <location>
        <begin position="371"/>
        <end position="382"/>
    </location>
</feature>
<feature type="region of interest" description="Disordered" evidence="1">
    <location>
        <begin position="219"/>
        <end position="432"/>
    </location>
</feature>
<dbReference type="InterPro" id="IPR046535">
    <property type="entry name" value="DUF6600"/>
</dbReference>